<sequence length="41" mass="4682">MTLKHQLSERSSENGIPVFRRPFLSLGLPFADIVKYLAHIV</sequence>
<dbReference type="Proteomes" id="UP000031390">
    <property type="component" value="Unassembled WGS sequence"/>
</dbReference>
<evidence type="ECO:0000313" key="2">
    <source>
        <dbReference type="Proteomes" id="UP000031390"/>
    </source>
</evidence>
<reference evidence="1 2" key="1">
    <citation type="submission" date="2014-12" db="EMBL/GenBank/DDBJ databases">
        <title>Genome sequence of Morococcus cerebrosus.</title>
        <authorList>
            <person name="Shin S.-K."/>
            <person name="Yi H."/>
        </authorList>
    </citation>
    <scope>NUCLEOTIDE SEQUENCE [LARGE SCALE GENOMIC DNA]</scope>
    <source>
        <strain evidence="1 2">CIP 81.93</strain>
    </source>
</reference>
<accession>A0A0C1GVF0</accession>
<dbReference type="AlphaFoldDB" id="A0A0C1GVF0"/>
<comment type="caution">
    <text evidence="1">The sequence shown here is derived from an EMBL/GenBank/DDBJ whole genome shotgun (WGS) entry which is preliminary data.</text>
</comment>
<dbReference type="EMBL" id="JUFZ01000152">
    <property type="protein sequence ID" value="KIC05797.1"/>
    <property type="molecule type" value="Genomic_DNA"/>
</dbReference>
<dbReference type="PATRIC" id="fig|1056807.3.peg.2630"/>
<gene>
    <name evidence="1" type="ORF">MCC93_27460</name>
</gene>
<name>A0A0C1GVF0_9NEIS</name>
<protein>
    <submittedName>
        <fullName evidence="1">Uncharacterized protein</fullName>
    </submittedName>
</protein>
<evidence type="ECO:0000313" key="1">
    <source>
        <dbReference type="EMBL" id="KIC05797.1"/>
    </source>
</evidence>
<proteinExistence type="predicted"/>
<organism evidence="1 2">
    <name type="scientific">Morococcus cerebrosus</name>
    <dbReference type="NCBI Taxonomy" id="1056807"/>
    <lineage>
        <taxon>Bacteria</taxon>
        <taxon>Pseudomonadati</taxon>
        <taxon>Pseudomonadota</taxon>
        <taxon>Betaproteobacteria</taxon>
        <taxon>Neisseriales</taxon>
        <taxon>Neisseriaceae</taxon>
        <taxon>Morococcus</taxon>
    </lineage>
</organism>